<proteinExistence type="predicted"/>
<evidence type="ECO:0000313" key="4">
    <source>
        <dbReference type="Proteomes" id="UP000728185"/>
    </source>
</evidence>
<evidence type="ECO:0000313" key="3">
    <source>
        <dbReference type="EMBL" id="KAA0195975.1"/>
    </source>
</evidence>
<dbReference type="Gene3D" id="2.60.40.60">
    <property type="entry name" value="Cadherins"/>
    <property type="match status" value="1"/>
</dbReference>
<dbReference type="OrthoDB" id="6255127at2759"/>
<dbReference type="PROSITE" id="PS50268">
    <property type="entry name" value="CADHERIN_2"/>
    <property type="match status" value="1"/>
</dbReference>
<protein>
    <recommendedName>
        <fullName evidence="2">Cadherin domain-containing protein</fullName>
    </recommendedName>
</protein>
<accession>A0A8E0RX18</accession>
<gene>
    <name evidence="3" type="ORF">FBUS_01783</name>
</gene>
<dbReference type="GO" id="GO:0007156">
    <property type="term" value="P:homophilic cell adhesion via plasma membrane adhesion molecules"/>
    <property type="evidence" value="ECO:0007669"/>
    <property type="project" value="InterPro"/>
</dbReference>
<comment type="caution">
    <text evidence="3">The sequence shown here is derived from an EMBL/GenBank/DDBJ whole genome shotgun (WGS) entry which is preliminary data.</text>
</comment>
<feature type="domain" description="Cadherin" evidence="2">
    <location>
        <begin position="39"/>
        <end position="130"/>
    </location>
</feature>
<dbReference type="GO" id="GO:0005509">
    <property type="term" value="F:calcium ion binding"/>
    <property type="evidence" value="ECO:0007669"/>
    <property type="project" value="UniProtKB-UniRule"/>
</dbReference>
<dbReference type="InterPro" id="IPR002126">
    <property type="entry name" value="Cadherin-like_dom"/>
</dbReference>
<evidence type="ECO:0000259" key="2">
    <source>
        <dbReference type="PROSITE" id="PS50268"/>
    </source>
</evidence>
<evidence type="ECO:0000256" key="1">
    <source>
        <dbReference type="PROSITE-ProRule" id="PRU00043"/>
    </source>
</evidence>
<keyword evidence="4" id="KW-1185">Reference proteome</keyword>
<dbReference type="SUPFAM" id="SSF49785">
    <property type="entry name" value="Galactose-binding domain-like"/>
    <property type="match status" value="1"/>
</dbReference>
<dbReference type="GO" id="GO:0016020">
    <property type="term" value="C:membrane"/>
    <property type="evidence" value="ECO:0007669"/>
    <property type="project" value="InterPro"/>
</dbReference>
<reference evidence="3" key="1">
    <citation type="submission" date="2019-05" db="EMBL/GenBank/DDBJ databases">
        <title>Annotation for the trematode Fasciolopsis buski.</title>
        <authorList>
            <person name="Choi Y.-J."/>
        </authorList>
    </citation>
    <scope>NUCLEOTIDE SEQUENCE</scope>
    <source>
        <strain evidence="3">HT</strain>
        <tissue evidence="3">Whole worm</tissue>
    </source>
</reference>
<name>A0A8E0RX18_9TREM</name>
<sequence>MTKNEFSGMKFHNKKPQFIRKHYEVIFDEPNRQSDDSFVEYLQAVDEDHPLLECGRLQFALSENSTPILLIDSESGRVRWNRSFIGDPELPLYLLVTVRNRKPFDQSYDTAVILVKDFNDQTLSEISPVFVNSHGEKSDSERLTRAKRAIISPPEKTQAVIQKEGGAESTGASPGAYWKTTVHITVTPNGPSPFISMLGPVVNDTYYGYIEEIQEINMGALINTLSCADAVQVSDGTGMTTVGLDCGTISIKQSQANSLEDYSFDVQFKTVLLEDIPSEANLESGVAVSDKNDLIILSFDTGISSNPSVNFSLVKCPANAVLIGSVTKVQFDLLAPLSLGDYTFYVTSTDMSLSILETEAAFGKAFTVTNDTVSKRSYKQYGKSIATCNQMEVQINSLENPNTLNAGLTNADKSISIIVYAQVSPLATSNATIEVFVQATGDVQLVETCAFEISSRMDALKSNPGLVMTVTPPTTAIDTYKSATAKIHLQFAEFSAQLYYLDLEMKQNTLAEIGHVTVTDVGPALTEFTAGATNKPMTDVAKFQPKTSDMKSDYFTTFVANSVFYEDVVYSPIEFKFTFSTATVSISNCFVHSVGDRSLTFLCVVQAKGTMLVTTFDVLVNKTRIGRSTTSNIDSSPVPDLVPSTQSPSVAIFLANLGDPYTLAAGMNLLRVKLTINQSSPANYTAEVFTLQPSSAIKFCRPRLNTLDANIGYALDPTGPSRNTLNISPGAIFYEEDVKTNYGIIPDGLRQISYAIPVVIKVSGSTMVPITAVLKYGTSKTTAARQFPIEAISDPVLKFIDSGKIVAAPGMQTEFTLRINTSAASQLPNGTLEFSCPRLPGQNEALCTFLSCTMNSGFDLAEIQSEQFTPILTSTFDNGQNNVMQVPLGTLVNTGATLSVQADLPDPDILYVTANLMLADSQNAVRATCSDDLGMGNQLAIKDCQISAFANPDKNYPIKLVRFNSGSGWKSPTRGEIFYQFRYMTIILGQLTTVTKLVLQLIDITNKILIIQLFGTMDGNAFYLHEEAVLSYTNPKKVSYSPKEAMITRGVRLVLKKQENEHSETVFNLAVFGCISEKDVYAFEFGRTMTIGDEAEYGNDIGVVFASSKFGVRPRVTCEIQTTINVDPCAVDQYSLAALRGFLPAPFMWDSRSFLYGNNRLFFCDVQLDQSRLFNRKQRCFTISTTSPQTIVGMQT</sequence>
<dbReference type="Gene3D" id="2.60.120.260">
    <property type="entry name" value="Galactose-binding domain-like"/>
    <property type="match status" value="1"/>
</dbReference>
<dbReference type="AlphaFoldDB" id="A0A8E0RX18"/>
<dbReference type="Proteomes" id="UP000728185">
    <property type="component" value="Unassembled WGS sequence"/>
</dbReference>
<organism evidence="3 4">
    <name type="scientific">Fasciolopsis buskii</name>
    <dbReference type="NCBI Taxonomy" id="27845"/>
    <lineage>
        <taxon>Eukaryota</taxon>
        <taxon>Metazoa</taxon>
        <taxon>Spiralia</taxon>
        <taxon>Lophotrochozoa</taxon>
        <taxon>Platyhelminthes</taxon>
        <taxon>Trematoda</taxon>
        <taxon>Digenea</taxon>
        <taxon>Plagiorchiida</taxon>
        <taxon>Echinostomata</taxon>
        <taxon>Echinostomatoidea</taxon>
        <taxon>Fasciolidae</taxon>
        <taxon>Fasciolopsis</taxon>
    </lineage>
</organism>
<dbReference type="InterPro" id="IPR008979">
    <property type="entry name" value="Galactose-bd-like_sf"/>
</dbReference>
<dbReference type="EMBL" id="LUCM01003314">
    <property type="protein sequence ID" value="KAA0195975.1"/>
    <property type="molecule type" value="Genomic_DNA"/>
</dbReference>
<keyword evidence="1" id="KW-0106">Calcium</keyword>